<dbReference type="Proteomes" id="UP000218505">
    <property type="component" value="Chromosome"/>
</dbReference>
<dbReference type="EMBL" id="CP023445">
    <property type="protein sequence ID" value="ATE53487.1"/>
    <property type="molecule type" value="Genomic_DNA"/>
</dbReference>
<dbReference type="RefSeq" id="WP_096492429.1">
    <property type="nucleotide sequence ID" value="NZ_CP023445.1"/>
</dbReference>
<protein>
    <recommendedName>
        <fullName evidence="2">DUF4132 domain-containing protein</fullName>
    </recommendedName>
</protein>
<gene>
    <name evidence="3" type="ORF">CNX65_09440</name>
</gene>
<reference evidence="3" key="1">
    <citation type="submission" date="2017-09" db="EMBL/GenBank/DDBJ databases">
        <title>Complete Genome Sequence of ansamitocin-producing Bacterium Actinosynnema pretiosum X47.</title>
        <authorList>
            <person name="Cao G."/>
            <person name="Zong G."/>
            <person name="Zhong C."/>
            <person name="Fu J."/>
        </authorList>
    </citation>
    <scope>NUCLEOTIDE SEQUENCE [LARGE SCALE GENOMIC DNA]</scope>
    <source>
        <strain evidence="3">X47</strain>
    </source>
</reference>
<sequence length="1086" mass="115777">MRDSGGGFELPEGARDHVHPRRGGRTGVDAAAPRGAAADRVDVRAELSEGSRAALTGVGSEDGAARRPVGSLPRLVRAAEAHLDGSPTPLGAAAVLRLLAHQGHPRVLRLVDAWAEAHGLVFAARAIAELARVEAVHCPSPAGGHGWHLRGLRPGSCAIRWQERDLALRARSLLAACPDAVHAEVVAALAGSRDTPQGRLLVSYLVPTELRWAEEVVAEVLRGPRDRADSDPVLAVLGSADQLTRLLGLDWVVRRLPTPEFLWTALDVLGHGLLPALDRLLGTPELPGPARDLIAEVLAALPGDDAFAVLLPRLGQREVRPLARAVAGRAPERALRLLAAEGGPATSDAAIVLRSLAVGFADLDVRELPEAAGAVLARERAAHRAAPAPAEGLPPVLTSPPWARERREAEAPVVVAGLEPPVRPHLRWAPGEREGWLARQPRTGPDPADWTALADACADGRPTGHGSVLFARAPEGLVRPLLARWNPEPWAAEQWGRPVVARFGLDVLPQALALGRVRPTSLGGLLVPFATPEVAVMMVDWLARLTHAWPIARGWLERHGVDAARLLVPVAVGPAGVGRRAAEHALRQIPEHALTAAREHGERVASVVAAALAMDPLDVLPVRVPAVPAWLEPGLLPQVLREGGAAALPEEAVGHLLVVLALSTPEDPHVGLEQARQVCDPASLARFAWAVFDQWRMAGAPPEDRWALTGLALVGDDQVVRALGPLIAAWPIEGVKADVGLVVLARIGTDAALTRLDDASRRLRNKWLRGRAKRELDGVATARGLTAEELSDRLVPDFGLSPDGALELDYGPRRFVVGFDEQLRPHVTGPDGKRLKALPKPGARDDAELAARAHERFAALKKDLRASAAEQLARLERAMVEGRTWGAAEFTGLFTGHPLLWPLGRGLVWITESGRAFRLAEDRTLGDLDDRPVVLGPDERVAIAHPLRLGADLAAWAELLADYEVLQPFPQLGRAVHRLTEEEAGAVELVRFRDFPVLNGKVVALLDRGRWSQAGGLGGPIGRVRRALPDGREVVVGLDPALPRGRVPVGTGRRITGVRIGGRGPFGTADPVVVSEVVADLLGLAR</sequence>
<accession>A0A290Z3B3</accession>
<feature type="region of interest" description="Disordered" evidence="1">
    <location>
        <begin position="1"/>
        <end position="39"/>
    </location>
</feature>
<evidence type="ECO:0000313" key="3">
    <source>
        <dbReference type="EMBL" id="ATE53487.1"/>
    </source>
</evidence>
<dbReference type="InterPro" id="IPR025406">
    <property type="entry name" value="DUF4132"/>
</dbReference>
<feature type="compositionally biased region" description="Low complexity" evidence="1">
    <location>
        <begin position="27"/>
        <end position="36"/>
    </location>
</feature>
<keyword evidence="4" id="KW-1185">Reference proteome</keyword>
<proteinExistence type="predicted"/>
<evidence type="ECO:0000313" key="4">
    <source>
        <dbReference type="Proteomes" id="UP000218505"/>
    </source>
</evidence>
<dbReference type="AlphaFoldDB" id="A0A290Z3B3"/>
<feature type="domain" description="DUF4132" evidence="2">
    <location>
        <begin position="832"/>
        <end position="1011"/>
    </location>
</feature>
<name>A0A290Z3B3_9PSEU</name>
<organism evidence="3 4">
    <name type="scientific">Actinosynnema pretiosum</name>
    <dbReference type="NCBI Taxonomy" id="42197"/>
    <lineage>
        <taxon>Bacteria</taxon>
        <taxon>Bacillati</taxon>
        <taxon>Actinomycetota</taxon>
        <taxon>Actinomycetes</taxon>
        <taxon>Pseudonocardiales</taxon>
        <taxon>Pseudonocardiaceae</taxon>
        <taxon>Actinosynnema</taxon>
    </lineage>
</organism>
<evidence type="ECO:0000259" key="2">
    <source>
        <dbReference type="Pfam" id="PF13569"/>
    </source>
</evidence>
<dbReference type="Pfam" id="PF13569">
    <property type="entry name" value="DUF4132"/>
    <property type="match status" value="1"/>
</dbReference>
<dbReference type="KEGG" id="apre:CNX65_09440"/>
<evidence type="ECO:0000256" key="1">
    <source>
        <dbReference type="SAM" id="MobiDB-lite"/>
    </source>
</evidence>